<dbReference type="AlphaFoldDB" id="A0A1I6UTD4"/>
<feature type="transmembrane region" description="Helical" evidence="1">
    <location>
        <begin position="103"/>
        <end position="120"/>
    </location>
</feature>
<evidence type="ECO:0000256" key="1">
    <source>
        <dbReference type="SAM" id="Phobius"/>
    </source>
</evidence>
<feature type="transmembrane region" description="Helical" evidence="1">
    <location>
        <begin position="154"/>
        <end position="175"/>
    </location>
</feature>
<feature type="transmembrane region" description="Helical" evidence="1">
    <location>
        <begin position="210"/>
        <end position="230"/>
    </location>
</feature>
<keyword evidence="3" id="KW-1185">Reference proteome</keyword>
<feature type="transmembrane region" description="Helical" evidence="1">
    <location>
        <begin position="272"/>
        <end position="290"/>
    </location>
</feature>
<dbReference type="EMBL" id="FOZS01000006">
    <property type="protein sequence ID" value="SFT04752.1"/>
    <property type="molecule type" value="Genomic_DNA"/>
</dbReference>
<evidence type="ECO:0000313" key="2">
    <source>
        <dbReference type="EMBL" id="SFT04752.1"/>
    </source>
</evidence>
<keyword evidence="1" id="KW-0472">Membrane</keyword>
<feature type="transmembrane region" description="Helical" evidence="1">
    <location>
        <begin position="187"/>
        <end position="204"/>
    </location>
</feature>
<reference evidence="3" key="1">
    <citation type="submission" date="2016-10" db="EMBL/GenBank/DDBJ databases">
        <authorList>
            <person name="Varghese N."/>
            <person name="Submissions S."/>
        </authorList>
    </citation>
    <scope>NUCLEOTIDE SEQUENCE [LARGE SCALE GENOMIC DNA]</scope>
    <source>
        <strain evidence="3">DSM 22427</strain>
    </source>
</reference>
<name>A0A1I6UTD4_9EURY</name>
<keyword evidence="1" id="KW-0812">Transmembrane</keyword>
<evidence type="ECO:0008006" key="4">
    <source>
        <dbReference type="Google" id="ProtNLM"/>
    </source>
</evidence>
<gene>
    <name evidence="2" type="ORF">SAMN04488556_4085</name>
</gene>
<dbReference type="RefSeq" id="WP_092907479.1">
    <property type="nucleotide sequence ID" value="NZ_FOZS01000006.1"/>
</dbReference>
<proteinExistence type="predicted"/>
<sequence length="304" mass="33651">MGVRQNLREGVVVTRDNLRATKKELIDGADGREILLLFGIIPGILLAVELAILSNYWILASVKRSVFWLEIIGQPLFSLDTLVDSYISSIAHSDWETHLKPNLTNYLLCLTALYPMAILSNRKSEVSKIVLILLFATPLVTTVASFQYPMGARSIGFSGVLSAFFGVLPVVMFAAIDSHIDKNLNPFWSGMVMFAVYASIYVYFGNVILTGVTILFVLLFFIGMVIRIGLDGLMEALQVVFGIGYLPFLWALVIAYAGAVGMYYNLPLGTNIVAHLAGYIFGFIVGFLWLGESFSVDWISYDWA</sequence>
<feature type="transmembrane region" description="Helical" evidence="1">
    <location>
        <begin position="34"/>
        <end position="59"/>
    </location>
</feature>
<dbReference type="Proteomes" id="UP000199199">
    <property type="component" value="Unassembled WGS sequence"/>
</dbReference>
<feature type="transmembrane region" description="Helical" evidence="1">
    <location>
        <begin position="129"/>
        <end position="148"/>
    </location>
</feature>
<evidence type="ECO:0000313" key="3">
    <source>
        <dbReference type="Proteomes" id="UP000199199"/>
    </source>
</evidence>
<feature type="transmembrane region" description="Helical" evidence="1">
    <location>
        <begin position="242"/>
        <end position="266"/>
    </location>
</feature>
<organism evidence="2 3">
    <name type="scientific">Halostagnicola kamekurae</name>
    <dbReference type="NCBI Taxonomy" id="619731"/>
    <lineage>
        <taxon>Archaea</taxon>
        <taxon>Methanobacteriati</taxon>
        <taxon>Methanobacteriota</taxon>
        <taxon>Stenosarchaea group</taxon>
        <taxon>Halobacteria</taxon>
        <taxon>Halobacteriales</taxon>
        <taxon>Natrialbaceae</taxon>
        <taxon>Halostagnicola</taxon>
    </lineage>
</organism>
<keyword evidence="1" id="KW-1133">Transmembrane helix</keyword>
<protein>
    <recommendedName>
        <fullName evidence="4">Membrane associated serine protease, rhomboid family</fullName>
    </recommendedName>
</protein>
<dbReference type="OrthoDB" id="329038at2157"/>
<accession>A0A1I6UTD4</accession>